<evidence type="ECO:0000313" key="11">
    <source>
        <dbReference type="EMBL" id="EAR84926.2"/>
    </source>
</evidence>
<feature type="compositionally biased region" description="Polar residues" evidence="9">
    <location>
        <begin position="1"/>
        <end position="11"/>
    </location>
</feature>
<dbReference type="PANTHER" id="PTHR24356">
    <property type="entry name" value="SERINE/THREONINE-PROTEIN KINASE"/>
    <property type="match status" value="1"/>
</dbReference>
<dbReference type="InterPro" id="IPR011009">
    <property type="entry name" value="Kinase-like_dom_sf"/>
</dbReference>
<keyword evidence="2" id="KW-0723">Serine/threonine-protein kinase</keyword>
<keyword evidence="12" id="KW-1185">Reference proteome</keyword>
<evidence type="ECO:0000256" key="4">
    <source>
        <dbReference type="ARBA" id="ARBA00022741"/>
    </source>
</evidence>
<dbReference type="SUPFAM" id="SSF56112">
    <property type="entry name" value="Protein kinase-like (PK-like)"/>
    <property type="match status" value="1"/>
</dbReference>
<name>I7M6B9_TETTS</name>
<accession>I7M6B9</accession>
<evidence type="ECO:0000256" key="2">
    <source>
        <dbReference type="ARBA" id="ARBA00022527"/>
    </source>
</evidence>
<reference evidence="12" key="1">
    <citation type="journal article" date="2006" name="PLoS Biol.">
        <title>Macronuclear genome sequence of the ciliate Tetrahymena thermophila, a model eukaryote.</title>
        <authorList>
            <person name="Eisen J.A."/>
            <person name="Coyne R.S."/>
            <person name="Wu M."/>
            <person name="Wu D."/>
            <person name="Thiagarajan M."/>
            <person name="Wortman J.R."/>
            <person name="Badger J.H."/>
            <person name="Ren Q."/>
            <person name="Amedeo P."/>
            <person name="Jones K.M."/>
            <person name="Tallon L.J."/>
            <person name="Delcher A.L."/>
            <person name="Salzberg S.L."/>
            <person name="Silva J.C."/>
            <person name="Haas B.J."/>
            <person name="Majoros W.H."/>
            <person name="Farzad M."/>
            <person name="Carlton J.M."/>
            <person name="Smith R.K. Jr."/>
            <person name="Garg J."/>
            <person name="Pearlman R.E."/>
            <person name="Karrer K.M."/>
            <person name="Sun L."/>
            <person name="Manning G."/>
            <person name="Elde N.C."/>
            <person name="Turkewitz A.P."/>
            <person name="Asai D.J."/>
            <person name="Wilkes D.E."/>
            <person name="Wang Y."/>
            <person name="Cai H."/>
            <person name="Collins K."/>
            <person name="Stewart B.A."/>
            <person name="Lee S.R."/>
            <person name="Wilamowska K."/>
            <person name="Weinberg Z."/>
            <person name="Ruzzo W.L."/>
            <person name="Wloga D."/>
            <person name="Gaertig J."/>
            <person name="Frankel J."/>
            <person name="Tsao C.-C."/>
            <person name="Gorovsky M.A."/>
            <person name="Keeling P.J."/>
            <person name="Waller R.F."/>
            <person name="Patron N.J."/>
            <person name="Cherry J.M."/>
            <person name="Stover N.A."/>
            <person name="Krieger C.J."/>
            <person name="del Toro C."/>
            <person name="Ryder H.F."/>
            <person name="Williamson S.C."/>
            <person name="Barbeau R.A."/>
            <person name="Hamilton E.P."/>
            <person name="Orias E."/>
        </authorList>
    </citation>
    <scope>NUCLEOTIDE SEQUENCE [LARGE SCALE GENOMIC DNA]</scope>
    <source>
        <strain evidence="12">SB210</strain>
    </source>
</reference>
<protein>
    <recommendedName>
        <fullName evidence="1">non-specific serine/threonine protein kinase</fullName>
        <ecNumber evidence="1">2.7.11.1</ecNumber>
    </recommendedName>
</protein>
<feature type="compositionally biased region" description="Polar residues" evidence="9">
    <location>
        <begin position="617"/>
        <end position="644"/>
    </location>
</feature>
<dbReference type="Gene3D" id="1.10.510.10">
    <property type="entry name" value="Transferase(Phosphotransferase) domain 1"/>
    <property type="match status" value="1"/>
</dbReference>
<organism evidence="11 12">
    <name type="scientific">Tetrahymena thermophila (strain SB210)</name>
    <dbReference type="NCBI Taxonomy" id="312017"/>
    <lineage>
        <taxon>Eukaryota</taxon>
        <taxon>Sar</taxon>
        <taxon>Alveolata</taxon>
        <taxon>Ciliophora</taxon>
        <taxon>Intramacronucleata</taxon>
        <taxon>Oligohymenophorea</taxon>
        <taxon>Hymenostomatida</taxon>
        <taxon>Tetrahymenina</taxon>
        <taxon>Tetrahymenidae</taxon>
        <taxon>Tetrahymena</taxon>
    </lineage>
</organism>
<dbReference type="Gene3D" id="3.30.200.20">
    <property type="entry name" value="Phosphorylase Kinase, domain 1"/>
    <property type="match status" value="1"/>
</dbReference>
<dbReference type="InterPro" id="IPR050236">
    <property type="entry name" value="Ser_Thr_kinase_AGC"/>
</dbReference>
<dbReference type="Pfam" id="PF00069">
    <property type="entry name" value="Pkinase"/>
    <property type="match status" value="1"/>
</dbReference>
<dbReference type="InterPro" id="IPR000719">
    <property type="entry name" value="Prot_kinase_dom"/>
</dbReference>
<comment type="catalytic activity">
    <reaction evidence="7">
        <text>L-threonyl-[protein] + ATP = O-phospho-L-threonyl-[protein] + ADP + H(+)</text>
        <dbReference type="Rhea" id="RHEA:46608"/>
        <dbReference type="Rhea" id="RHEA-COMP:11060"/>
        <dbReference type="Rhea" id="RHEA-COMP:11605"/>
        <dbReference type="ChEBI" id="CHEBI:15378"/>
        <dbReference type="ChEBI" id="CHEBI:30013"/>
        <dbReference type="ChEBI" id="CHEBI:30616"/>
        <dbReference type="ChEBI" id="CHEBI:61977"/>
        <dbReference type="ChEBI" id="CHEBI:456216"/>
        <dbReference type="EC" id="2.7.11.1"/>
    </reaction>
</comment>
<dbReference type="GeneID" id="7846684"/>
<evidence type="ECO:0000256" key="8">
    <source>
        <dbReference type="ARBA" id="ARBA00048679"/>
    </source>
</evidence>
<evidence type="ECO:0000313" key="12">
    <source>
        <dbReference type="Proteomes" id="UP000009168"/>
    </source>
</evidence>
<sequence>MGANQSCTMCVNPQEHRGDLNQSRRKVKGGIFMSSSSSSSSNGSSLSSSYFSQNQIKTQEQQPEGKLYQLQSKIEFKDSKIRQQVTEAKPSEKTSESISYDFSNFDYCREQQIIKSILEAYNDDLKQNQFEFTQAPNENTNISQLSGGSLLNQLNELDTPKEIKPRNFKIAFQANQSRNNSLQRRSTSTTYKNQRKASQNLRQNSQKNVKQSVLQNEKITFSQFEIVKTLCENKLSKVYLCQKDKVPLAMKVIKKSDLKYTNQLENIWRERKILEKLDSSYTVKLEYAFTDQENIYLVTDYKPHGTLKQFIISRKVLQLQEIKRILAQIIACLQYLHEEQSILYRGLQLDNILLDELMNVCLCDFGNSKFIKSKRQINTSFVFDLREENQSPEQIRQKHQEASSDYWQLGIIAYQMIYRKHPFKAQNRKQTLNNIHNSSASSVSYPPFSYNSEPVPSEFIDFIQYCLKQDKSLRPKSFYDIQQTPLFQGFDWQELLETYTSKYTQAHDTLNPCCNIKVVNNKLLELSCDQNPFFLNSINDSLCLLENNEDVATTIVLNTKNNLNNNTSSSISKQKSSCLKSNADQSSQIENNEIPPFEKDEILKPQQQKQKKRSTFIARTNNNSRQISNSRLSQIQQLKQNSSIDGDDENNPNEPESYPDPKIEILKNNKKQKHANFEKCQIIVNEQH</sequence>
<evidence type="ECO:0000256" key="7">
    <source>
        <dbReference type="ARBA" id="ARBA00047899"/>
    </source>
</evidence>
<evidence type="ECO:0000256" key="6">
    <source>
        <dbReference type="ARBA" id="ARBA00022840"/>
    </source>
</evidence>
<feature type="domain" description="Protein kinase" evidence="10">
    <location>
        <begin position="224"/>
        <end position="487"/>
    </location>
</feature>
<dbReference type="AlphaFoldDB" id="I7M6B9"/>
<dbReference type="GO" id="GO:0005524">
    <property type="term" value="F:ATP binding"/>
    <property type="evidence" value="ECO:0007669"/>
    <property type="project" value="UniProtKB-KW"/>
</dbReference>
<feature type="region of interest" description="Disordered" evidence="9">
    <location>
        <begin position="175"/>
        <end position="209"/>
    </location>
</feature>
<dbReference type="eggNOG" id="KOG0603">
    <property type="taxonomic scope" value="Eukaryota"/>
</dbReference>
<dbReference type="SMART" id="SM00220">
    <property type="entry name" value="S_TKc"/>
    <property type="match status" value="1"/>
</dbReference>
<evidence type="ECO:0000256" key="1">
    <source>
        <dbReference type="ARBA" id="ARBA00012513"/>
    </source>
</evidence>
<dbReference type="EC" id="2.7.11.1" evidence="1"/>
<dbReference type="STRING" id="312017.I7M6B9"/>
<feature type="region of interest" description="Disordered" evidence="9">
    <location>
        <begin position="1"/>
        <end position="64"/>
    </location>
</feature>
<dbReference type="KEGG" id="tet:TTHERM_00584820"/>
<keyword evidence="5 11" id="KW-0418">Kinase</keyword>
<dbReference type="InParanoid" id="I7M6B9"/>
<dbReference type="EMBL" id="GG662510">
    <property type="protein sequence ID" value="EAR84926.2"/>
    <property type="molecule type" value="Genomic_DNA"/>
</dbReference>
<dbReference type="PROSITE" id="PS50011">
    <property type="entry name" value="PROTEIN_KINASE_DOM"/>
    <property type="match status" value="1"/>
</dbReference>
<feature type="region of interest" description="Disordered" evidence="9">
    <location>
        <begin position="562"/>
        <end position="662"/>
    </location>
</feature>
<proteinExistence type="predicted"/>
<dbReference type="GO" id="GO:0004674">
    <property type="term" value="F:protein serine/threonine kinase activity"/>
    <property type="evidence" value="ECO:0007669"/>
    <property type="project" value="UniProtKB-KW"/>
</dbReference>
<keyword evidence="4" id="KW-0547">Nucleotide-binding</keyword>
<feature type="compositionally biased region" description="Low complexity" evidence="9">
    <location>
        <begin position="34"/>
        <end position="52"/>
    </location>
</feature>
<gene>
    <name evidence="11" type="ORF">TTHERM_00584820</name>
</gene>
<dbReference type="Proteomes" id="UP000009168">
    <property type="component" value="Unassembled WGS sequence"/>
</dbReference>
<dbReference type="RefSeq" id="XP_001032589.2">
    <property type="nucleotide sequence ID" value="XM_001032589.2"/>
</dbReference>
<keyword evidence="3" id="KW-0808">Transferase</keyword>
<evidence type="ECO:0000256" key="5">
    <source>
        <dbReference type="ARBA" id="ARBA00022777"/>
    </source>
</evidence>
<feature type="compositionally biased region" description="Low complexity" evidence="9">
    <location>
        <begin position="562"/>
        <end position="581"/>
    </location>
</feature>
<comment type="catalytic activity">
    <reaction evidence="8">
        <text>L-seryl-[protein] + ATP = O-phospho-L-seryl-[protein] + ADP + H(+)</text>
        <dbReference type="Rhea" id="RHEA:17989"/>
        <dbReference type="Rhea" id="RHEA-COMP:9863"/>
        <dbReference type="Rhea" id="RHEA-COMP:11604"/>
        <dbReference type="ChEBI" id="CHEBI:15378"/>
        <dbReference type="ChEBI" id="CHEBI:29999"/>
        <dbReference type="ChEBI" id="CHEBI:30616"/>
        <dbReference type="ChEBI" id="CHEBI:83421"/>
        <dbReference type="ChEBI" id="CHEBI:456216"/>
        <dbReference type="EC" id="2.7.11.1"/>
    </reaction>
</comment>
<feature type="compositionally biased region" description="Polar residues" evidence="9">
    <location>
        <begin position="582"/>
        <end position="591"/>
    </location>
</feature>
<evidence type="ECO:0000259" key="10">
    <source>
        <dbReference type="PROSITE" id="PS50011"/>
    </source>
</evidence>
<evidence type="ECO:0000256" key="9">
    <source>
        <dbReference type="SAM" id="MobiDB-lite"/>
    </source>
</evidence>
<feature type="compositionally biased region" description="Polar residues" evidence="9">
    <location>
        <begin position="53"/>
        <end position="62"/>
    </location>
</feature>
<keyword evidence="6" id="KW-0067">ATP-binding</keyword>
<evidence type="ECO:0000256" key="3">
    <source>
        <dbReference type="ARBA" id="ARBA00022679"/>
    </source>
</evidence>